<reference evidence="10 11" key="1">
    <citation type="submission" date="2015-12" db="EMBL/GenBank/DDBJ databases">
        <title>The genome of Folsomia candida.</title>
        <authorList>
            <person name="Faddeeva A."/>
            <person name="Derks M.F."/>
            <person name="Anvar Y."/>
            <person name="Smit S."/>
            <person name="Van Straalen N."/>
            <person name="Roelofs D."/>
        </authorList>
    </citation>
    <scope>NUCLEOTIDE SEQUENCE [LARGE SCALE GENOMIC DNA]</scope>
    <source>
        <strain evidence="10 11">VU population</strain>
        <tissue evidence="10">Whole body</tissue>
    </source>
</reference>
<comment type="subcellular location">
    <subcellularLocation>
        <location evidence="1">Nucleus</location>
    </subcellularLocation>
</comment>
<dbReference type="OrthoDB" id="6077919at2759"/>
<keyword evidence="11" id="KW-1185">Reference proteome</keyword>
<feature type="compositionally biased region" description="Basic residues" evidence="8">
    <location>
        <begin position="256"/>
        <end position="265"/>
    </location>
</feature>
<dbReference type="Gene3D" id="3.30.160.60">
    <property type="entry name" value="Classic Zinc Finger"/>
    <property type="match status" value="3"/>
</dbReference>
<sequence length="637" mass="70726">MTCEKCVVCTAPASETNRSVGGEDSMGDEINLFFLTDLLPPQFLVHLGARRGDIVRQKEAGGLTKLLESLVKSQAAPSTWVSFCDDCTLIVAARQLRLQIDLCQLQLDGHRKRVLALVEGTWEETTDGAATTDAEGGATTTKGGAATINAEGGAATPNAEGAPTIFDRVRAAVIRSTKASDEKSTRKGEDGDEEGAGHIKAEAESDAEISFDDDLDLEDPPPSQRPKKRGRKPKAERTPRAKRVASSATTPSSSAPKKRCVKRPIKSLLDGTEQSEADADAELADELLEEIGRDEDEGGEGTKKEEVNMIRTHSGRRVTKPDYKKLLGEDSEDEEEALLTVKDERELLEVEYSESEDEDFVTEADQLSDIEESSATSDTEDDEDDDASNDDDGATKDDDDDLPLSARLKKRRKSAPVVPRISCSHPTCRRTFKTEQQRDTHFEKSHGPGSEEKEKVQKSGKKRYPCEHCDELFIRKKILVAHLFSKHGIAPRKRGTYAEKRHVCPLCSQKYRNPAELALHHRRTHTGETPFACPHCESAFITTVSRERHIEKMHWTEPPLKCTYCPKAFFRHHRLTAHIGTHTKQKNYVCEICAQAFSQPTFLKYHQTTHPELNLEAYRCTACDKIFSNPTKEVGAA</sequence>
<evidence type="ECO:0000256" key="5">
    <source>
        <dbReference type="ARBA" id="ARBA00022833"/>
    </source>
</evidence>
<dbReference type="GO" id="GO:0008270">
    <property type="term" value="F:zinc ion binding"/>
    <property type="evidence" value="ECO:0007669"/>
    <property type="project" value="UniProtKB-KW"/>
</dbReference>
<feature type="domain" description="C2H2-type" evidence="9">
    <location>
        <begin position="560"/>
        <end position="587"/>
    </location>
</feature>
<feature type="domain" description="C2H2-type" evidence="9">
    <location>
        <begin position="464"/>
        <end position="491"/>
    </location>
</feature>
<dbReference type="PROSITE" id="PS50157">
    <property type="entry name" value="ZINC_FINGER_C2H2_2"/>
    <property type="match status" value="5"/>
</dbReference>
<feature type="domain" description="C2H2-type" evidence="9">
    <location>
        <begin position="531"/>
        <end position="559"/>
    </location>
</feature>
<dbReference type="SUPFAM" id="SSF57667">
    <property type="entry name" value="beta-beta-alpha zinc fingers"/>
    <property type="match status" value="3"/>
</dbReference>
<organism evidence="10 11">
    <name type="scientific">Folsomia candida</name>
    <name type="common">Springtail</name>
    <dbReference type="NCBI Taxonomy" id="158441"/>
    <lineage>
        <taxon>Eukaryota</taxon>
        <taxon>Metazoa</taxon>
        <taxon>Ecdysozoa</taxon>
        <taxon>Arthropoda</taxon>
        <taxon>Hexapoda</taxon>
        <taxon>Collembola</taxon>
        <taxon>Entomobryomorpha</taxon>
        <taxon>Isotomoidea</taxon>
        <taxon>Isotomidae</taxon>
        <taxon>Proisotominae</taxon>
        <taxon>Folsomia</taxon>
    </lineage>
</organism>
<keyword evidence="2" id="KW-0479">Metal-binding</keyword>
<name>A0A226DWP9_FOLCA</name>
<dbReference type="SMART" id="SM00355">
    <property type="entry name" value="ZnF_C2H2"/>
    <property type="match status" value="6"/>
</dbReference>
<feature type="compositionally biased region" description="Low complexity" evidence="8">
    <location>
        <begin position="127"/>
        <end position="144"/>
    </location>
</feature>
<feature type="compositionally biased region" description="Basic and acidic residues" evidence="8">
    <location>
        <begin position="319"/>
        <end position="328"/>
    </location>
</feature>
<dbReference type="PANTHER" id="PTHR24394">
    <property type="entry name" value="ZINC FINGER PROTEIN"/>
    <property type="match status" value="1"/>
</dbReference>
<evidence type="ECO:0000256" key="7">
    <source>
        <dbReference type="PROSITE-ProRule" id="PRU00042"/>
    </source>
</evidence>
<feature type="compositionally biased region" description="Acidic residues" evidence="8">
    <location>
        <begin position="204"/>
        <end position="219"/>
    </location>
</feature>
<keyword evidence="5" id="KW-0862">Zinc</keyword>
<dbReference type="PROSITE" id="PS00028">
    <property type="entry name" value="ZINC_FINGER_C2H2_1"/>
    <property type="match status" value="5"/>
</dbReference>
<evidence type="ECO:0000256" key="4">
    <source>
        <dbReference type="ARBA" id="ARBA00022771"/>
    </source>
</evidence>
<feature type="compositionally biased region" description="Basic and acidic residues" evidence="8">
    <location>
        <begin position="178"/>
        <end position="203"/>
    </location>
</feature>
<feature type="domain" description="C2H2-type" evidence="9">
    <location>
        <begin position="588"/>
        <end position="610"/>
    </location>
</feature>
<keyword evidence="4 7" id="KW-0863">Zinc-finger</keyword>
<dbReference type="InterPro" id="IPR036236">
    <property type="entry name" value="Znf_C2H2_sf"/>
</dbReference>
<keyword evidence="3" id="KW-0677">Repeat</keyword>
<feature type="compositionally biased region" description="Basic and acidic residues" evidence="8">
    <location>
        <begin position="432"/>
        <end position="457"/>
    </location>
</feature>
<evidence type="ECO:0000259" key="9">
    <source>
        <dbReference type="PROSITE" id="PS50157"/>
    </source>
</evidence>
<dbReference type="GO" id="GO:0005634">
    <property type="term" value="C:nucleus"/>
    <property type="evidence" value="ECO:0007669"/>
    <property type="project" value="UniProtKB-SubCell"/>
</dbReference>
<feature type="compositionally biased region" description="Acidic residues" evidence="8">
    <location>
        <begin position="273"/>
        <end position="299"/>
    </location>
</feature>
<dbReference type="OMA" id="HCESAFI"/>
<feature type="region of interest" description="Disordered" evidence="8">
    <location>
        <begin position="176"/>
        <end position="460"/>
    </location>
</feature>
<feature type="region of interest" description="Disordered" evidence="8">
    <location>
        <begin position="124"/>
        <end position="144"/>
    </location>
</feature>
<evidence type="ECO:0000313" key="10">
    <source>
        <dbReference type="EMBL" id="OXA49683.1"/>
    </source>
</evidence>
<evidence type="ECO:0000256" key="8">
    <source>
        <dbReference type="SAM" id="MobiDB-lite"/>
    </source>
</evidence>
<dbReference type="Proteomes" id="UP000198287">
    <property type="component" value="Unassembled WGS sequence"/>
</dbReference>
<evidence type="ECO:0000256" key="3">
    <source>
        <dbReference type="ARBA" id="ARBA00022737"/>
    </source>
</evidence>
<comment type="caution">
    <text evidence="10">The sequence shown here is derived from an EMBL/GenBank/DDBJ whole genome shotgun (WGS) entry which is preliminary data.</text>
</comment>
<feature type="domain" description="C2H2-type" evidence="9">
    <location>
        <begin position="502"/>
        <end position="530"/>
    </location>
</feature>
<evidence type="ECO:0000256" key="6">
    <source>
        <dbReference type="ARBA" id="ARBA00023242"/>
    </source>
</evidence>
<evidence type="ECO:0000256" key="2">
    <source>
        <dbReference type="ARBA" id="ARBA00022723"/>
    </source>
</evidence>
<protein>
    <submittedName>
        <fullName evidence="10">Zinc finger and SCAN domain-containing protein 2</fullName>
    </submittedName>
</protein>
<dbReference type="Pfam" id="PF00096">
    <property type="entry name" value="zf-C2H2"/>
    <property type="match status" value="2"/>
</dbReference>
<dbReference type="EMBL" id="LNIX01000010">
    <property type="protein sequence ID" value="OXA49683.1"/>
    <property type="molecule type" value="Genomic_DNA"/>
</dbReference>
<dbReference type="AlphaFoldDB" id="A0A226DWP9"/>
<gene>
    <name evidence="10" type="ORF">Fcan01_15771</name>
</gene>
<evidence type="ECO:0000313" key="11">
    <source>
        <dbReference type="Proteomes" id="UP000198287"/>
    </source>
</evidence>
<accession>A0A226DWP9</accession>
<evidence type="ECO:0000256" key="1">
    <source>
        <dbReference type="ARBA" id="ARBA00004123"/>
    </source>
</evidence>
<dbReference type="GO" id="GO:0000981">
    <property type="term" value="F:DNA-binding transcription factor activity, RNA polymerase II-specific"/>
    <property type="evidence" value="ECO:0007669"/>
    <property type="project" value="TreeGrafter"/>
</dbReference>
<feature type="compositionally biased region" description="Low complexity" evidence="8">
    <location>
        <begin position="245"/>
        <end position="255"/>
    </location>
</feature>
<feature type="compositionally biased region" description="Acidic residues" evidence="8">
    <location>
        <begin position="349"/>
        <end position="402"/>
    </location>
</feature>
<dbReference type="PANTHER" id="PTHR24394:SF0">
    <property type="entry name" value="ZINC FINGER AND BTB DOMAIN-CONTAINING PROTEIN 40"/>
    <property type="match status" value="1"/>
</dbReference>
<dbReference type="InterPro" id="IPR013087">
    <property type="entry name" value="Znf_C2H2_type"/>
</dbReference>
<proteinExistence type="predicted"/>
<keyword evidence="6" id="KW-0539">Nucleus</keyword>